<dbReference type="SUPFAM" id="SSF53850">
    <property type="entry name" value="Periplasmic binding protein-like II"/>
    <property type="match status" value="1"/>
</dbReference>
<keyword evidence="4" id="KW-0804">Transcription</keyword>
<dbReference type="EMBL" id="FRBI01000009">
    <property type="protein sequence ID" value="SHM22897.1"/>
    <property type="molecule type" value="Genomic_DNA"/>
</dbReference>
<dbReference type="Gene3D" id="1.10.10.10">
    <property type="entry name" value="Winged helix-like DNA-binding domain superfamily/Winged helix DNA-binding domain"/>
    <property type="match status" value="1"/>
</dbReference>
<evidence type="ECO:0000313" key="7">
    <source>
        <dbReference type="EMBL" id="SHM22897.1"/>
    </source>
</evidence>
<dbReference type="PANTHER" id="PTHR30346">
    <property type="entry name" value="TRANSCRIPTIONAL DUAL REGULATOR HCAR-RELATED"/>
    <property type="match status" value="1"/>
</dbReference>
<dbReference type="PROSITE" id="PS50931">
    <property type="entry name" value="HTH_LYSR"/>
    <property type="match status" value="1"/>
</dbReference>
<dbReference type="InterPro" id="IPR036390">
    <property type="entry name" value="WH_DNA-bd_sf"/>
</dbReference>
<evidence type="ECO:0000256" key="1">
    <source>
        <dbReference type="ARBA" id="ARBA00009437"/>
    </source>
</evidence>
<comment type="similarity">
    <text evidence="1">Belongs to the LysR transcriptional regulatory family.</text>
</comment>
<reference evidence="7 8" key="1">
    <citation type="submission" date="2016-11" db="EMBL/GenBank/DDBJ databases">
        <authorList>
            <person name="Jaros S."/>
            <person name="Januszkiewicz K."/>
            <person name="Wedrychowicz H."/>
        </authorList>
    </citation>
    <scope>NUCLEOTIDE SEQUENCE [LARGE SCALE GENOMIC DNA]</scope>
    <source>
        <strain evidence="7 8">CGMCC 4.2025</strain>
    </source>
</reference>
<dbReference type="Pfam" id="PF00126">
    <property type="entry name" value="HTH_1"/>
    <property type="match status" value="1"/>
</dbReference>
<evidence type="ECO:0000256" key="5">
    <source>
        <dbReference type="SAM" id="MobiDB-lite"/>
    </source>
</evidence>
<keyword evidence="2" id="KW-0805">Transcription regulation</keyword>
<dbReference type="InterPro" id="IPR000847">
    <property type="entry name" value="LysR_HTH_N"/>
</dbReference>
<dbReference type="InterPro" id="IPR005119">
    <property type="entry name" value="LysR_subst-bd"/>
</dbReference>
<dbReference type="GO" id="GO:0032993">
    <property type="term" value="C:protein-DNA complex"/>
    <property type="evidence" value="ECO:0007669"/>
    <property type="project" value="TreeGrafter"/>
</dbReference>
<evidence type="ECO:0000256" key="4">
    <source>
        <dbReference type="ARBA" id="ARBA00023163"/>
    </source>
</evidence>
<dbReference type="Proteomes" id="UP000184111">
    <property type="component" value="Unassembled WGS sequence"/>
</dbReference>
<feature type="domain" description="HTH lysR-type" evidence="6">
    <location>
        <begin position="1"/>
        <end position="59"/>
    </location>
</feature>
<dbReference type="Gene3D" id="3.40.190.10">
    <property type="entry name" value="Periplasmic binding protein-like II"/>
    <property type="match status" value="2"/>
</dbReference>
<dbReference type="SUPFAM" id="SSF46785">
    <property type="entry name" value="Winged helix' DNA-binding domain"/>
    <property type="match status" value="1"/>
</dbReference>
<dbReference type="FunFam" id="1.10.10.10:FF:000001">
    <property type="entry name" value="LysR family transcriptional regulator"/>
    <property type="match status" value="1"/>
</dbReference>
<keyword evidence="8" id="KW-1185">Reference proteome</keyword>
<dbReference type="Pfam" id="PF03466">
    <property type="entry name" value="LysR_substrate"/>
    <property type="match status" value="1"/>
</dbReference>
<dbReference type="STRING" id="310782.SAMN05216499_109144"/>
<dbReference type="GO" id="GO:0003677">
    <property type="term" value="F:DNA binding"/>
    <property type="evidence" value="ECO:0007669"/>
    <property type="project" value="UniProtKB-KW"/>
</dbReference>
<evidence type="ECO:0000256" key="2">
    <source>
        <dbReference type="ARBA" id="ARBA00023015"/>
    </source>
</evidence>
<dbReference type="OrthoDB" id="3176554at2"/>
<name>A0A1M7H4J3_9ACTN</name>
<dbReference type="PANTHER" id="PTHR30346:SF0">
    <property type="entry name" value="HCA OPERON TRANSCRIPTIONAL ACTIVATOR HCAR"/>
    <property type="match status" value="1"/>
</dbReference>
<evidence type="ECO:0000313" key="8">
    <source>
        <dbReference type="Proteomes" id="UP000184111"/>
    </source>
</evidence>
<keyword evidence="3 7" id="KW-0238">DNA-binding</keyword>
<dbReference type="RefSeq" id="WP_073498750.1">
    <property type="nucleotide sequence ID" value="NZ_FRBI01000009.1"/>
</dbReference>
<dbReference type="CDD" id="cd08414">
    <property type="entry name" value="PBP2_LTTR_aromatics_like"/>
    <property type="match status" value="1"/>
</dbReference>
<dbReference type="PRINTS" id="PR00039">
    <property type="entry name" value="HTHLYSR"/>
</dbReference>
<accession>A0A1M7H4J3</accession>
<dbReference type="InterPro" id="IPR036388">
    <property type="entry name" value="WH-like_DNA-bd_sf"/>
</dbReference>
<proteinExistence type="inferred from homology"/>
<evidence type="ECO:0000256" key="3">
    <source>
        <dbReference type="ARBA" id="ARBA00023125"/>
    </source>
</evidence>
<sequence>MDLVRHVECFVAVAEESHFGRAAARLGMAQPPLSQRIQRLEKELGVRLFDRSSRQVAVTEAGALLLADARDMLARAEALRATARRIRHGETGLLRAALPPDLAGETVAALLADFGHRHPGLVLEVHELTTAQQLARFAAHELDVGVIHHPCDVTGLEVGEILRSELGVLLPGGAEAAARDEVPLSLLDGYDLILFPRSCAPASYDDLLTMCARNGYTPAAVRHGQGAGFVRGLILSAWAARATEGSGGAGAVAFAPRDAVAAAAPPAEPGPAPDRSGASGASGVVWRPLAGAPLALRHSAAWPRGRADAAVRAFGEAAARALRATAGATADEPGRRTHLRPASEFWL</sequence>
<feature type="region of interest" description="Disordered" evidence="5">
    <location>
        <begin position="325"/>
        <end position="347"/>
    </location>
</feature>
<dbReference type="AlphaFoldDB" id="A0A1M7H4J3"/>
<dbReference type="GO" id="GO:0003700">
    <property type="term" value="F:DNA-binding transcription factor activity"/>
    <property type="evidence" value="ECO:0007669"/>
    <property type="project" value="InterPro"/>
</dbReference>
<protein>
    <submittedName>
        <fullName evidence="7">DNA-binding transcriptional regulator, LysR family</fullName>
    </submittedName>
</protein>
<evidence type="ECO:0000259" key="6">
    <source>
        <dbReference type="PROSITE" id="PS50931"/>
    </source>
</evidence>
<gene>
    <name evidence="7" type="ORF">SAMN05216499_109144</name>
</gene>
<organism evidence="7 8">
    <name type="scientific">Actinacidiphila paucisporea</name>
    <dbReference type="NCBI Taxonomy" id="310782"/>
    <lineage>
        <taxon>Bacteria</taxon>
        <taxon>Bacillati</taxon>
        <taxon>Actinomycetota</taxon>
        <taxon>Actinomycetes</taxon>
        <taxon>Kitasatosporales</taxon>
        <taxon>Streptomycetaceae</taxon>
        <taxon>Actinacidiphila</taxon>
    </lineage>
</organism>